<evidence type="ECO:0000256" key="3">
    <source>
        <dbReference type="ARBA" id="ARBA00022989"/>
    </source>
</evidence>
<evidence type="ECO:0000256" key="6">
    <source>
        <dbReference type="SAM" id="Phobius"/>
    </source>
</evidence>
<accession>A0A9N8E9V0</accession>
<organism evidence="8 9">
    <name type="scientific">Seminavis robusta</name>
    <dbReference type="NCBI Taxonomy" id="568900"/>
    <lineage>
        <taxon>Eukaryota</taxon>
        <taxon>Sar</taxon>
        <taxon>Stramenopiles</taxon>
        <taxon>Ochrophyta</taxon>
        <taxon>Bacillariophyta</taxon>
        <taxon>Bacillariophyceae</taxon>
        <taxon>Bacillariophycidae</taxon>
        <taxon>Naviculales</taxon>
        <taxon>Naviculaceae</taxon>
        <taxon>Seminavis</taxon>
    </lineage>
</organism>
<dbReference type="PANTHER" id="PTHR23112">
    <property type="entry name" value="G PROTEIN-COUPLED RECEPTOR 157-RELATED"/>
    <property type="match status" value="1"/>
</dbReference>
<dbReference type="OrthoDB" id="48865at2759"/>
<dbReference type="SUPFAM" id="SSF81321">
    <property type="entry name" value="Family A G protein-coupled receptor-like"/>
    <property type="match status" value="1"/>
</dbReference>
<protein>
    <recommendedName>
        <fullName evidence="7">G-protein coupled receptors family 1 profile domain-containing protein</fullName>
    </recommendedName>
</protein>
<feature type="compositionally biased region" description="Low complexity" evidence="5">
    <location>
        <begin position="418"/>
        <end position="446"/>
    </location>
</feature>
<comment type="caution">
    <text evidence="8">The sequence shown here is derived from an EMBL/GenBank/DDBJ whole genome shotgun (WGS) entry which is preliminary data.</text>
</comment>
<feature type="compositionally biased region" description="Polar residues" evidence="5">
    <location>
        <begin position="484"/>
        <end position="493"/>
    </location>
</feature>
<reference evidence="8" key="1">
    <citation type="submission" date="2020-06" db="EMBL/GenBank/DDBJ databases">
        <authorList>
            <consortium name="Plant Systems Biology data submission"/>
        </authorList>
    </citation>
    <scope>NUCLEOTIDE SEQUENCE</scope>
    <source>
        <strain evidence="8">D6</strain>
    </source>
</reference>
<dbReference type="Proteomes" id="UP001153069">
    <property type="component" value="Unassembled WGS sequence"/>
</dbReference>
<feature type="transmembrane region" description="Helical" evidence="6">
    <location>
        <begin position="65"/>
        <end position="86"/>
    </location>
</feature>
<feature type="transmembrane region" description="Helical" evidence="6">
    <location>
        <begin position="288"/>
        <end position="309"/>
    </location>
</feature>
<name>A0A9N8E9V0_9STRA</name>
<feature type="transmembrane region" description="Helical" evidence="6">
    <location>
        <begin position="321"/>
        <end position="344"/>
    </location>
</feature>
<feature type="region of interest" description="Disordered" evidence="5">
    <location>
        <begin position="375"/>
        <end position="560"/>
    </location>
</feature>
<sequence length="560" mass="62138">MANSTTTMAPTAMLRSDHISNLSDTQEKVLSLLPFLPALLSFLGSSQIIYMVISQRQWQTPYRRILLGLSCSDLMASAQFPLQAFLLPQQTSQRVWAIGTDATCSALGVAQQLTFVSAWYNGMLSIFFVMTVRWGVPDRIFAQHYEPVMHVISIGFPLITAIVGAVMGWYREISVGMGCWISKWPEGCGCNEGETGECCQSQLVAWIVGGLPSLLTFTLILCNNLLVFCHVYTTIQRGRQNATTRQIIVQASTQQQTQPKRSFSLRRSVAPSSEDPQLKRIRAVATQAFLYVGAYLITYVPAMAVRIMESRDYDAEDEDEIFPLLVLQSLTFPTQGILNLLVYVRPTYLRVRKDFALESKWWAFRRAMYGDRVVPRHRQGGNQRQTRRHTQFGIGQSSTTSNRGALSFLRRSTAGKNATPQQQQPEPSTTPAAPATTTTTTVTQQQHEPHDSSSIGEFAADYDESIQHDDGHNDDFPVDGDVATCNTGSQPDASMQGGATGNEVSDRSWDQKASRKGKVEAARPNVDKDRVEPLTIADRHDGAESFLDEGDDSAAKHEGY</sequence>
<dbReference type="GO" id="GO:0004930">
    <property type="term" value="F:G protein-coupled receptor activity"/>
    <property type="evidence" value="ECO:0007669"/>
    <property type="project" value="TreeGrafter"/>
</dbReference>
<evidence type="ECO:0000259" key="7">
    <source>
        <dbReference type="PROSITE" id="PS50262"/>
    </source>
</evidence>
<evidence type="ECO:0000313" key="9">
    <source>
        <dbReference type="Proteomes" id="UP001153069"/>
    </source>
</evidence>
<feature type="domain" description="G-protein coupled receptors family 1 profile" evidence="7">
    <location>
        <begin position="44"/>
        <end position="343"/>
    </location>
</feature>
<evidence type="ECO:0000256" key="4">
    <source>
        <dbReference type="ARBA" id="ARBA00023136"/>
    </source>
</evidence>
<feature type="compositionally biased region" description="Polar residues" evidence="5">
    <location>
        <begin position="393"/>
        <end position="404"/>
    </location>
</feature>
<keyword evidence="4 6" id="KW-0472">Membrane</keyword>
<feature type="transmembrane region" description="Helical" evidence="6">
    <location>
        <begin position="32"/>
        <end position="53"/>
    </location>
</feature>
<proteinExistence type="predicted"/>
<keyword evidence="2 6" id="KW-0812">Transmembrane</keyword>
<dbReference type="PANTHER" id="PTHR23112:SF0">
    <property type="entry name" value="TRANSMEMBRANE PROTEIN 116"/>
    <property type="match status" value="1"/>
</dbReference>
<keyword evidence="3 6" id="KW-1133">Transmembrane helix</keyword>
<evidence type="ECO:0000256" key="1">
    <source>
        <dbReference type="ARBA" id="ARBA00004141"/>
    </source>
</evidence>
<evidence type="ECO:0000313" key="8">
    <source>
        <dbReference type="EMBL" id="CAB9514459.1"/>
    </source>
</evidence>
<comment type="subcellular location">
    <subcellularLocation>
        <location evidence="1">Membrane</location>
        <topology evidence="1">Multi-pass membrane protein</topology>
    </subcellularLocation>
</comment>
<dbReference type="AlphaFoldDB" id="A0A9N8E9V0"/>
<feature type="compositionally biased region" description="Basic residues" evidence="5">
    <location>
        <begin position="375"/>
        <end position="390"/>
    </location>
</feature>
<dbReference type="GO" id="GO:0005886">
    <property type="term" value="C:plasma membrane"/>
    <property type="evidence" value="ECO:0007669"/>
    <property type="project" value="TreeGrafter"/>
</dbReference>
<feature type="transmembrane region" description="Helical" evidence="6">
    <location>
        <begin position="214"/>
        <end position="235"/>
    </location>
</feature>
<dbReference type="EMBL" id="CAICTM010000653">
    <property type="protein sequence ID" value="CAB9514459.1"/>
    <property type="molecule type" value="Genomic_DNA"/>
</dbReference>
<evidence type="ECO:0000256" key="5">
    <source>
        <dbReference type="SAM" id="MobiDB-lite"/>
    </source>
</evidence>
<feature type="transmembrane region" description="Helical" evidence="6">
    <location>
        <begin position="148"/>
        <end position="170"/>
    </location>
</feature>
<dbReference type="GO" id="GO:0007189">
    <property type="term" value="P:adenylate cyclase-activating G protein-coupled receptor signaling pathway"/>
    <property type="evidence" value="ECO:0007669"/>
    <property type="project" value="TreeGrafter"/>
</dbReference>
<feature type="transmembrane region" description="Helical" evidence="6">
    <location>
        <begin position="118"/>
        <end position="136"/>
    </location>
</feature>
<keyword evidence="9" id="KW-1185">Reference proteome</keyword>
<evidence type="ECO:0000256" key="2">
    <source>
        <dbReference type="ARBA" id="ARBA00022692"/>
    </source>
</evidence>
<feature type="compositionally biased region" description="Basic and acidic residues" evidence="5">
    <location>
        <begin position="465"/>
        <end position="475"/>
    </location>
</feature>
<dbReference type="Gene3D" id="1.20.1070.10">
    <property type="entry name" value="Rhodopsin 7-helix transmembrane proteins"/>
    <property type="match status" value="1"/>
</dbReference>
<dbReference type="PROSITE" id="PS50262">
    <property type="entry name" value="G_PROTEIN_RECEP_F1_2"/>
    <property type="match status" value="1"/>
</dbReference>
<dbReference type="InterPro" id="IPR017452">
    <property type="entry name" value="GPCR_Rhodpsn_7TM"/>
</dbReference>
<gene>
    <name evidence="8" type="ORF">SEMRO_654_G182140.1</name>
</gene>
<feature type="compositionally biased region" description="Basic and acidic residues" evidence="5">
    <location>
        <begin position="504"/>
        <end position="543"/>
    </location>
</feature>